<protein>
    <submittedName>
        <fullName evidence="2">Uncharacterized protein</fullName>
    </submittedName>
</protein>
<dbReference type="EMBL" id="DTDH01000045">
    <property type="protein sequence ID" value="HGT98089.1"/>
    <property type="molecule type" value="Genomic_DNA"/>
</dbReference>
<evidence type="ECO:0000313" key="1">
    <source>
        <dbReference type="EMBL" id="HFQ79086.1"/>
    </source>
</evidence>
<organism evidence="2">
    <name type="scientific">Ignisphaera aggregans</name>
    <dbReference type="NCBI Taxonomy" id="334771"/>
    <lineage>
        <taxon>Archaea</taxon>
        <taxon>Thermoproteota</taxon>
        <taxon>Thermoprotei</taxon>
        <taxon>Desulfurococcales</taxon>
        <taxon>Desulfurococcaceae</taxon>
        <taxon>Ignisphaera</taxon>
    </lineage>
</organism>
<accession>A0A7J3MXB0</accession>
<sequence>MTQGKLVRAIGYYHDASYIERIVATFRKLLIDVDWIYGRRINDEGLFEIYLLVKDHPNLQLAILNLSKTVSIERVDVFNDLRIEVLKVGNKNKNSKTIEQHDFVLYIPIYSRVVSYSWGERYGENI</sequence>
<gene>
    <name evidence="1" type="ORF">ENT99_05215</name>
    <name evidence="2" type="ORF">ENU64_01490</name>
</gene>
<dbReference type="AlphaFoldDB" id="A0A7J3MXB0"/>
<comment type="caution">
    <text evidence="2">The sequence shown here is derived from an EMBL/GenBank/DDBJ whole genome shotgun (WGS) entry which is preliminary data.</text>
</comment>
<reference evidence="2" key="1">
    <citation type="journal article" date="2020" name="mSystems">
        <title>Genome- and Community-Level Interaction Insights into Carbon Utilization and Element Cycling Functions of Hydrothermarchaeota in Hydrothermal Sediment.</title>
        <authorList>
            <person name="Zhou Z."/>
            <person name="Liu Y."/>
            <person name="Xu W."/>
            <person name="Pan J."/>
            <person name="Luo Z.H."/>
            <person name="Li M."/>
        </authorList>
    </citation>
    <scope>NUCLEOTIDE SEQUENCE [LARGE SCALE GENOMIC DNA]</scope>
    <source>
        <strain evidence="1">SpSt-629</strain>
        <strain evidence="2">SpSt-688</strain>
    </source>
</reference>
<proteinExistence type="predicted"/>
<dbReference type="EMBL" id="DTAU01000104">
    <property type="protein sequence ID" value="HFQ79086.1"/>
    <property type="molecule type" value="Genomic_DNA"/>
</dbReference>
<name>A0A7J3MXB0_9CREN</name>
<evidence type="ECO:0000313" key="2">
    <source>
        <dbReference type="EMBL" id="HGT98089.1"/>
    </source>
</evidence>